<protein>
    <recommendedName>
        <fullName evidence="1">Calponin-homology (CH) domain-containing protein</fullName>
    </recommendedName>
</protein>
<dbReference type="InterPro" id="IPR050606">
    <property type="entry name" value="Calponin-like"/>
</dbReference>
<sequence length="309" mass="34425">MAAFSAKPKYGLDKELADKEAAKRDPALEEQVRLLLEEMSGEPVGENLLESLNSGVILCNALNVVVPGAIPKVNTSKLPFMKMENISNFIKGCRTHLDMPEFELFTTPDLYDGKSIVNVTNSLVAFSRAANKKGYKGKVIGPKGQRELEQNKKHWEVGTSNNEVSKLNEGSSKSMEKSVAQMTVGPTWKAEVNVDSETSEIKISDVDSGINKTNLPTEMDDMIRDIAKEMTHFGLEFEKLKGECDKADIDEDAKLELQAKWLALMAHALEVLPRHPRFHEYLKAKCESDSTFSSSALSKLLELEKDRIY</sequence>
<dbReference type="Gene3D" id="1.10.418.10">
    <property type="entry name" value="Calponin-like domain"/>
    <property type="match status" value="1"/>
</dbReference>
<dbReference type="EMBL" id="HBIN01018835">
    <property type="protein sequence ID" value="CAE0444306.1"/>
    <property type="molecule type" value="Transcribed_RNA"/>
</dbReference>
<dbReference type="GO" id="GO:0051015">
    <property type="term" value="F:actin filament binding"/>
    <property type="evidence" value="ECO:0007669"/>
    <property type="project" value="TreeGrafter"/>
</dbReference>
<gene>
    <name evidence="2" type="ORF">ASTO00021_LOCUS14358</name>
</gene>
<feature type="domain" description="Calponin-homology (CH)" evidence="1">
    <location>
        <begin position="26"/>
        <end position="130"/>
    </location>
</feature>
<dbReference type="InterPro" id="IPR001715">
    <property type="entry name" value="CH_dom"/>
</dbReference>
<reference evidence="2" key="1">
    <citation type="submission" date="2021-01" db="EMBL/GenBank/DDBJ databases">
        <authorList>
            <person name="Corre E."/>
            <person name="Pelletier E."/>
            <person name="Niang G."/>
            <person name="Scheremetjew M."/>
            <person name="Finn R."/>
            <person name="Kale V."/>
            <person name="Holt S."/>
            <person name="Cochrane G."/>
            <person name="Meng A."/>
            <person name="Brown T."/>
            <person name="Cohen L."/>
        </authorList>
    </citation>
    <scope>NUCLEOTIDE SEQUENCE</scope>
    <source>
        <strain evidence="2">GSBS06</strain>
    </source>
</reference>
<name>A0A7S3PMU8_9STRA</name>
<dbReference type="AlphaFoldDB" id="A0A7S3PMU8"/>
<dbReference type="Pfam" id="PF00307">
    <property type="entry name" value="CH"/>
    <property type="match status" value="1"/>
</dbReference>
<accession>A0A7S3PMU8</accession>
<dbReference type="InterPro" id="IPR036872">
    <property type="entry name" value="CH_dom_sf"/>
</dbReference>
<dbReference type="PANTHER" id="PTHR47385:SF14">
    <property type="entry name" value="TRANSGELIN"/>
    <property type="match status" value="1"/>
</dbReference>
<dbReference type="SUPFAM" id="SSF47576">
    <property type="entry name" value="Calponin-homology domain, CH-domain"/>
    <property type="match status" value="1"/>
</dbReference>
<dbReference type="InterPro" id="IPR003096">
    <property type="entry name" value="SM22_calponin"/>
</dbReference>
<evidence type="ECO:0000259" key="1">
    <source>
        <dbReference type="PROSITE" id="PS50021"/>
    </source>
</evidence>
<dbReference type="PROSITE" id="PS50021">
    <property type="entry name" value="CH"/>
    <property type="match status" value="1"/>
</dbReference>
<dbReference type="GO" id="GO:0007015">
    <property type="term" value="P:actin filament organization"/>
    <property type="evidence" value="ECO:0007669"/>
    <property type="project" value="TreeGrafter"/>
</dbReference>
<dbReference type="PANTHER" id="PTHR47385">
    <property type="entry name" value="CALPONIN"/>
    <property type="match status" value="1"/>
</dbReference>
<proteinExistence type="predicted"/>
<organism evidence="2">
    <name type="scientific">Aplanochytrium stocchinoi</name>
    <dbReference type="NCBI Taxonomy" id="215587"/>
    <lineage>
        <taxon>Eukaryota</taxon>
        <taxon>Sar</taxon>
        <taxon>Stramenopiles</taxon>
        <taxon>Bigyra</taxon>
        <taxon>Labyrinthulomycetes</taxon>
        <taxon>Thraustochytrida</taxon>
        <taxon>Thraustochytriidae</taxon>
        <taxon>Aplanochytrium</taxon>
    </lineage>
</organism>
<dbReference type="SMART" id="SM00033">
    <property type="entry name" value="CH"/>
    <property type="match status" value="1"/>
</dbReference>
<dbReference type="GO" id="GO:0015629">
    <property type="term" value="C:actin cytoskeleton"/>
    <property type="evidence" value="ECO:0007669"/>
    <property type="project" value="TreeGrafter"/>
</dbReference>
<evidence type="ECO:0000313" key="2">
    <source>
        <dbReference type="EMBL" id="CAE0444306.1"/>
    </source>
</evidence>
<dbReference type="PRINTS" id="PR00888">
    <property type="entry name" value="SM22CALPONIN"/>
</dbReference>